<protein>
    <submittedName>
        <fullName evidence="2">Uncharacterized protein</fullName>
    </submittedName>
</protein>
<evidence type="ECO:0000313" key="3">
    <source>
        <dbReference type="Proteomes" id="UP000234240"/>
    </source>
</evidence>
<evidence type="ECO:0000313" key="2">
    <source>
        <dbReference type="EMBL" id="PLR29636.1"/>
    </source>
</evidence>
<feature type="transmembrane region" description="Helical" evidence="1">
    <location>
        <begin position="36"/>
        <end position="58"/>
    </location>
</feature>
<dbReference type="EMBL" id="PJZF01000055">
    <property type="protein sequence ID" value="PLR29636.1"/>
    <property type="molecule type" value="Genomic_DNA"/>
</dbReference>
<dbReference type="Proteomes" id="UP000234240">
    <property type="component" value="Unassembled WGS sequence"/>
</dbReference>
<comment type="caution">
    <text evidence="2">The sequence shown here is derived from an EMBL/GenBank/DDBJ whole genome shotgun (WGS) entry which is preliminary data.</text>
</comment>
<accession>A0A2N5DTA3</accession>
<reference evidence="2 3" key="1">
    <citation type="submission" date="2017-12" db="EMBL/GenBank/DDBJ databases">
        <title>Characterization of six clinical isolates of Enterochimera gen. nov., a novel genus of the Yersiniaciae family and the three species Enterochimera arupensis sp. nov., Enterochimera coloradensis sp. nov, and Enterochimera californica sp. nov.</title>
        <authorList>
            <person name="Rossi A."/>
            <person name="Fisher M."/>
        </authorList>
    </citation>
    <scope>NUCLEOTIDE SEQUENCE [LARGE SCALE GENOMIC DNA]</scope>
    <source>
        <strain evidence="3">2015-Iso6</strain>
    </source>
</reference>
<keyword evidence="1" id="KW-0472">Membrane</keyword>
<name>A0A2N5DTA3_9GAMM</name>
<organism evidence="2 3">
    <name type="scientific">Chimaeribacter californicus</name>
    <dbReference type="NCBI Taxonomy" id="2060067"/>
    <lineage>
        <taxon>Bacteria</taxon>
        <taxon>Pseudomonadati</taxon>
        <taxon>Pseudomonadota</taxon>
        <taxon>Gammaproteobacteria</taxon>
        <taxon>Enterobacterales</taxon>
        <taxon>Yersiniaceae</taxon>
        <taxon>Chimaeribacter</taxon>
    </lineage>
</organism>
<sequence length="75" mass="8273">MRIYRLVKAYFLAVALALVTVLVYRFLVPGLVSTNSSLLCLVGIILAVAYPALVYIAIKRLVTSISKSLKKDMEV</sequence>
<keyword evidence="1" id="KW-0812">Transmembrane</keyword>
<feature type="transmembrane region" description="Helical" evidence="1">
    <location>
        <begin position="7"/>
        <end position="24"/>
    </location>
</feature>
<dbReference type="AlphaFoldDB" id="A0A2N5DTA3"/>
<keyword evidence="3" id="KW-1185">Reference proteome</keyword>
<proteinExistence type="predicted"/>
<keyword evidence="1" id="KW-1133">Transmembrane helix</keyword>
<gene>
    <name evidence="2" type="ORF">CYR55_22685</name>
</gene>
<evidence type="ECO:0000256" key="1">
    <source>
        <dbReference type="SAM" id="Phobius"/>
    </source>
</evidence>